<feature type="compositionally biased region" description="Gly residues" evidence="1">
    <location>
        <begin position="139"/>
        <end position="156"/>
    </location>
</feature>
<proteinExistence type="predicted"/>
<keyword evidence="2" id="KW-0812">Transmembrane</keyword>
<gene>
    <name evidence="3" type="ORF">CINC_LOCUS5648</name>
</gene>
<feature type="transmembrane region" description="Helical" evidence="2">
    <location>
        <begin position="44"/>
        <end position="63"/>
    </location>
</feature>
<feature type="region of interest" description="Disordered" evidence="1">
    <location>
        <begin position="192"/>
        <end position="214"/>
    </location>
</feature>
<dbReference type="Proteomes" id="UP001154114">
    <property type="component" value="Chromosome 2"/>
</dbReference>
<evidence type="ECO:0000256" key="2">
    <source>
        <dbReference type="SAM" id="Phobius"/>
    </source>
</evidence>
<evidence type="ECO:0000313" key="3">
    <source>
        <dbReference type="EMBL" id="CAH0592446.1"/>
    </source>
</evidence>
<feature type="compositionally biased region" description="Polar residues" evidence="1">
    <location>
        <begin position="192"/>
        <end position="204"/>
    </location>
</feature>
<keyword evidence="4" id="KW-1185">Reference proteome</keyword>
<organism evidence="3 4">
    <name type="scientific">Chrysodeixis includens</name>
    <name type="common">Soybean looper</name>
    <name type="synonym">Pseudoplusia includens</name>
    <dbReference type="NCBI Taxonomy" id="689277"/>
    <lineage>
        <taxon>Eukaryota</taxon>
        <taxon>Metazoa</taxon>
        <taxon>Ecdysozoa</taxon>
        <taxon>Arthropoda</taxon>
        <taxon>Hexapoda</taxon>
        <taxon>Insecta</taxon>
        <taxon>Pterygota</taxon>
        <taxon>Neoptera</taxon>
        <taxon>Endopterygota</taxon>
        <taxon>Lepidoptera</taxon>
        <taxon>Glossata</taxon>
        <taxon>Ditrysia</taxon>
        <taxon>Noctuoidea</taxon>
        <taxon>Noctuidae</taxon>
        <taxon>Plusiinae</taxon>
        <taxon>Chrysodeixis</taxon>
    </lineage>
</organism>
<keyword evidence="2" id="KW-0472">Membrane</keyword>
<dbReference type="EMBL" id="LR824005">
    <property type="protein sequence ID" value="CAH0592446.1"/>
    <property type="molecule type" value="Genomic_DNA"/>
</dbReference>
<protein>
    <submittedName>
        <fullName evidence="3">Uncharacterized protein</fullName>
    </submittedName>
</protein>
<accession>A0A9P0BUS4</accession>
<evidence type="ECO:0000313" key="4">
    <source>
        <dbReference type="Proteomes" id="UP001154114"/>
    </source>
</evidence>
<dbReference type="AlphaFoldDB" id="A0A9P0BUS4"/>
<feature type="region of interest" description="Disordered" evidence="1">
    <location>
        <begin position="135"/>
        <end position="156"/>
    </location>
</feature>
<dbReference type="OrthoDB" id="6783084at2759"/>
<keyword evidence="2" id="KW-1133">Transmembrane helix</keyword>
<evidence type="ECO:0000256" key="1">
    <source>
        <dbReference type="SAM" id="MobiDB-lite"/>
    </source>
</evidence>
<sequence length="214" mass="22423">MRVSFRRDASNVAIYKALKCVSEHAEASSRSASVQSTRRKMHKITLFIFAALFAVTLAGQYYVPRAYYTIDAEGHESARVPLRRLRRSVPSFPYGLSGANANANAEANADGDAEANANAEAHAYNGGSANANANANAQAGGGPWDGPWGWGLGSNGGSNDFPTGKYGSANPNALSAGMTRRQLGAVQGKSISASTSVGLDSSGQGYYEQEADVH</sequence>
<name>A0A9P0BUS4_CHRIL</name>
<reference evidence="3" key="1">
    <citation type="submission" date="2021-12" db="EMBL/GenBank/DDBJ databases">
        <authorList>
            <person name="King R."/>
        </authorList>
    </citation>
    <scope>NUCLEOTIDE SEQUENCE</scope>
</reference>